<reference evidence="2 3" key="1">
    <citation type="journal article" date="2011" name="J. Bacteriol.">
        <title>Genome sequence of Methyloversatilis universalis FAM5T, a methylotrophic representative of the order Rhodocyclales.</title>
        <authorList>
            <person name="Kittichotirat W."/>
            <person name="Good N.M."/>
            <person name="Hall R."/>
            <person name="Bringel F."/>
            <person name="Lajus A."/>
            <person name="Medigue C."/>
            <person name="Smalley N.E."/>
            <person name="Beck D."/>
            <person name="Bumgarner R."/>
            <person name="Vuilleumier S."/>
            <person name="Kalyuzhnaya M.G."/>
        </authorList>
    </citation>
    <scope>NUCLEOTIDE SEQUENCE [LARGE SCALE GENOMIC DNA]</scope>
    <source>
        <strain evidence="3">ATCC BAA-1314 / JCM 13912 / FAM5</strain>
    </source>
</reference>
<evidence type="ECO:0000313" key="2">
    <source>
        <dbReference type="EMBL" id="EGK71385.1"/>
    </source>
</evidence>
<dbReference type="GO" id="GO:0006950">
    <property type="term" value="P:response to stress"/>
    <property type="evidence" value="ECO:0007669"/>
    <property type="project" value="TreeGrafter"/>
</dbReference>
<dbReference type="AlphaFoldDB" id="F5REQ4"/>
<evidence type="ECO:0000313" key="3">
    <source>
        <dbReference type="Proteomes" id="UP000005019"/>
    </source>
</evidence>
<dbReference type="EMBL" id="AFHG01000052">
    <property type="protein sequence ID" value="EGK71385.1"/>
    <property type="molecule type" value="Genomic_DNA"/>
</dbReference>
<dbReference type="InterPro" id="IPR039422">
    <property type="entry name" value="MarR/SlyA-like"/>
</dbReference>
<gene>
    <name evidence="2" type="ORF">METUNv1_02779</name>
</gene>
<dbReference type="Proteomes" id="UP000005019">
    <property type="component" value="Unassembled WGS sequence"/>
</dbReference>
<dbReference type="CDD" id="cd00090">
    <property type="entry name" value="HTH_ARSR"/>
    <property type="match status" value="1"/>
</dbReference>
<dbReference type="InterPro" id="IPR036388">
    <property type="entry name" value="WH-like_DNA-bd_sf"/>
</dbReference>
<feature type="domain" description="HTH marR-type" evidence="1">
    <location>
        <begin position="43"/>
        <end position="92"/>
    </location>
</feature>
<dbReference type="Pfam" id="PF12802">
    <property type="entry name" value="MarR_2"/>
    <property type="match status" value="1"/>
</dbReference>
<dbReference type="InterPro" id="IPR000835">
    <property type="entry name" value="HTH_MarR-typ"/>
</dbReference>
<evidence type="ECO:0000259" key="1">
    <source>
        <dbReference type="Pfam" id="PF12802"/>
    </source>
</evidence>
<dbReference type="PANTHER" id="PTHR33164">
    <property type="entry name" value="TRANSCRIPTIONAL REGULATOR, MARR FAMILY"/>
    <property type="match status" value="1"/>
</dbReference>
<comment type="caution">
    <text evidence="2">The sequence shown here is derived from an EMBL/GenBank/DDBJ whole genome shotgun (WGS) entry which is preliminary data.</text>
</comment>
<dbReference type="SUPFAM" id="SSF46785">
    <property type="entry name" value="Winged helix' DNA-binding domain"/>
    <property type="match status" value="1"/>
</dbReference>
<dbReference type="InterPro" id="IPR011991">
    <property type="entry name" value="ArsR-like_HTH"/>
</dbReference>
<protein>
    <submittedName>
        <fullName evidence="2">Regulatory protein MarR</fullName>
    </submittedName>
</protein>
<keyword evidence="3" id="KW-1185">Reference proteome</keyword>
<dbReference type="GO" id="GO:0003700">
    <property type="term" value="F:DNA-binding transcription factor activity"/>
    <property type="evidence" value="ECO:0007669"/>
    <property type="project" value="InterPro"/>
</dbReference>
<dbReference type="PANTHER" id="PTHR33164:SF43">
    <property type="entry name" value="HTH-TYPE TRANSCRIPTIONAL REPRESSOR YETL"/>
    <property type="match status" value="1"/>
</dbReference>
<accession>F5REQ4</accession>
<dbReference type="RefSeq" id="WP_008062715.1">
    <property type="nucleotide sequence ID" value="NZ_AFHG01000052.1"/>
</dbReference>
<dbReference type="Gene3D" id="1.10.10.10">
    <property type="entry name" value="Winged helix-like DNA-binding domain superfamily/Winged helix DNA-binding domain"/>
    <property type="match status" value="1"/>
</dbReference>
<dbReference type="eggNOG" id="COG1846">
    <property type="taxonomic scope" value="Bacteria"/>
</dbReference>
<dbReference type="STRING" id="1000565.METUNv1_02779"/>
<proteinExistence type="predicted"/>
<name>F5REQ4_METUF</name>
<organism evidence="2 3">
    <name type="scientific">Methyloversatilis universalis (strain ATCC BAA-1314 / DSM 25237 / JCM 13912 / CCUG 52030 / FAM5)</name>
    <dbReference type="NCBI Taxonomy" id="1000565"/>
    <lineage>
        <taxon>Bacteria</taxon>
        <taxon>Pseudomonadati</taxon>
        <taxon>Pseudomonadota</taxon>
        <taxon>Betaproteobacteria</taxon>
        <taxon>Nitrosomonadales</taxon>
        <taxon>Sterolibacteriaceae</taxon>
        <taxon>Methyloversatilis</taxon>
    </lineage>
</organism>
<sequence length="160" mass="17418">MDRQEPGLGELLRHVGELVEQGAEAHYRTMTLPLRTPYRARYTPVLRALQAGATTVTDLTARTRLTQGAISQTVALLEADGLVERHPLQDGRKSGIALTAAGGALVEQLDRHWAATFDAIARLEDEIGHPMRQVLDAAARALERESFSARLAAVRGDADE</sequence>
<dbReference type="InterPro" id="IPR036390">
    <property type="entry name" value="WH_DNA-bd_sf"/>
</dbReference>
<dbReference type="OrthoDB" id="3211876at2"/>